<evidence type="ECO:0000313" key="2">
    <source>
        <dbReference type="EMBL" id="AAN16332.1"/>
    </source>
</evidence>
<proteinExistence type="predicted"/>
<protein>
    <submittedName>
        <fullName evidence="2">Uncharacterized protein</fullName>
    </submittedName>
</protein>
<feature type="region of interest" description="Disordered" evidence="1">
    <location>
        <begin position="40"/>
        <end position="90"/>
    </location>
</feature>
<organism evidence="2 3">
    <name type="scientific">Oryza sativa subsp. japonica</name>
    <name type="common">Rice</name>
    <dbReference type="NCBI Taxonomy" id="39947"/>
    <lineage>
        <taxon>Eukaryota</taxon>
        <taxon>Viridiplantae</taxon>
        <taxon>Streptophyta</taxon>
        <taxon>Embryophyta</taxon>
        <taxon>Tracheophyta</taxon>
        <taxon>Spermatophyta</taxon>
        <taxon>Magnoliopsida</taxon>
        <taxon>Liliopsida</taxon>
        <taxon>Poales</taxon>
        <taxon>Poaceae</taxon>
        <taxon>BOP clade</taxon>
        <taxon>Oryzoideae</taxon>
        <taxon>Oryzeae</taxon>
        <taxon>Oryzinae</taxon>
        <taxon>Oryza</taxon>
        <taxon>Oryza sativa</taxon>
    </lineage>
</organism>
<reference evidence="3" key="2">
    <citation type="journal article" date="2008" name="Nucleic Acids Res.">
        <title>The rice annotation project database (RAP-DB): 2008 update.</title>
        <authorList>
            <consortium name="The rice annotation project (RAP)"/>
        </authorList>
    </citation>
    <scope>GENOME REANNOTATION</scope>
    <source>
        <strain evidence="3">cv. Nipponbare</strain>
    </source>
</reference>
<dbReference type="Proteomes" id="UP000000763">
    <property type="component" value="Chromosome 10"/>
</dbReference>
<reference evidence="3" key="1">
    <citation type="journal article" date="2005" name="Nature">
        <title>The map-based sequence of the rice genome.</title>
        <authorList>
            <consortium name="International rice genome sequencing project (IRGSP)"/>
            <person name="Matsumoto T."/>
            <person name="Wu J."/>
            <person name="Kanamori H."/>
            <person name="Katayose Y."/>
            <person name="Fujisawa M."/>
            <person name="Namiki N."/>
            <person name="Mizuno H."/>
            <person name="Yamamoto K."/>
            <person name="Antonio B.A."/>
            <person name="Baba T."/>
            <person name="Sakata K."/>
            <person name="Nagamura Y."/>
            <person name="Aoki H."/>
            <person name="Arikawa K."/>
            <person name="Arita K."/>
            <person name="Bito T."/>
            <person name="Chiden Y."/>
            <person name="Fujitsuka N."/>
            <person name="Fukunaka R."/>
            <person name="Hamada M."/>
            <person name="Harada C."/>
            <person name="Hayashi A."/>
            <person name="Hijishita S."/>
            <person name="Honda M."/>
            <person name="Hosokawa S."/>
            <person name="Ichikawa Y."/>
            <person name="Idonuma A."/>
            <person name="Iijima M."/>
            <person name="Ikeda M."/>
            <person name="Ikeno M."/>
            <person name="Ito K."/>
            <person name="Ito S."/>
            <person name="Ito T."/>
            <person name="Ito Y."/>
            <person name="Ito Y."/>
            <person name="Iwabuchi A."/>
            <person name="Kamiya K."/>
            <person name="Karasawa W."/>
            <person name="Kurita K."/>
            <person name="Katagiri S."/>
            <person name="Kikuta A."/>
            <person name="Kobayashi H."/>
            <person name="Kobayashi N."/>
            <person name="Machita K."/>
            <person name="Maehara T."/>
            <person name="Masukawa M."/>
            <person name="Mizubayashi T."/>
            <person name="Mukai Y."/>
            <person name="Nagasaki H."/>
            <person name="Nagata Y."/>
            <person name="Naito S."/>
            <person name="Nakashima M."/>
            <person name="Nakama Y."/>
            <person name="Nakamichi Y."/>
            <person name="Nakamura M."/>
            <person name="Meguro A."/>
            <person name="Negishi M."/>
            <person name="Ohta I."/>
            <person name="Ohta T."/>
            <person name="Okamoto M."/>
            <person name="Ono N."/>
            <person name="Saji S."/>
            <person name="Sakaguchi M."/>
            <person name="Sakai K."/>
            <person name="Shibata M."/>
            <person name="Shimokawa T."/>
            <person name="Song J."/>
            <person name="Takazaki Y."/>
            <person name="Terasawa K."/>
            <person name="Tsugane M."/>
            <person name="Tsuji K."/>
            <person name="Ueda S."/>
            <person name="Waki K."/>
            <person name="Yamagata H."/>
            <person name="Yamamoto M."/>
            <person name="Yamamoto S."/>
            <person name="Yamane H."/>
            <person name="Yoshiki S."/>
            <person name="Yoshihara R."/>
            <person name="Yukawa K."/>
            <person name="Zhong H."/>
            <person name="Yano M."/>
            <person name="Yuan Q."/>
            <person name="Ouyang S."/>
            <person name="Liu J."/>
            <person name="Jones K.M."/>
            <person name="Gansberger K."/>
            <person name="Moffat K."/>
            <person name="Hill J."/>
            <person name="Bera J."/>
            <person name="Fadrosh D."/>
            <person name="Jin S."/>
            <person name="Johri S."/>
            <person name="Kim M."/>
            <person name="Overton L."/>
            <person name="Reardon M."/>
            <person name="Tsitrin T."/>
            <person name="Vuong H."/>
            <person name="Weaver B."/>
            <person name="Ciecko A."/>
            <person name="Tallon L."/>
            <person name="Jackson J."/>
            <person name="Pai G."/>
            <person name="Aken S.V."/>
            <person name="Utterback T."/>
            <person name="Reidmuller S."/>
            <person name="Feldblyum T."/>
            <person name="Hsiao J."/>
            <person name="Zismann V."/>
            <person name="Iobst S."/>
            <person name="de Vazeille A.R."/>
            <person name="Buell C.R."/>
            <person name="Ying K."/>
            <person name="Li Y."/>
            <person name="Lu T."/>
            <person name="Huang Y."/>
            <person name="Zhao Q."/>
            <person name="Feng Q."/>
            <person name="Zhang L."/>
            <person name="Zhu J."/>
            <person name="Weng Q."/>
            <person name="Mu J."/>
            <person name="Lu Y."/>
            <person name="Fan D."/>
            <person name="Liu Y."/>
            <person name="Guan J."/>
            <person name="Zhang Y."/>
            <person name="Yu S."/>
            <person name="Liu X."/>
            <person name="Zhang Y."/>
            <person name="Hong G."/>
            <person name="Han B."/>
            <person name="Choisne N."/>
            <person name="Demange N."/>
            <person name="Orjeda G."/>
            <person name="Samain S."/>
            <person name="Cattolico L."/>
            <person name="Pelletier E."/>
            <person name="Couloux A."/>
            <person name="Segurens B."/>
            <person name="Wincker P."/>
            <person name="D'Hont A."/>
            <person name="Scarpelli C."/>
            <person name="Weissenbach J."/>
            <person name="Salanoubat M."/>
            <person name="Quetier F."/>
            <person name="Yu Y."/>
            <person name="Kim H.R."/>
            <person name="Rambo T."/>
            <person name="Currie J."/>
            <person name="Collura K."/>
            <person name="Luo M."/>
            <person name="Yang T."/>
            <person name="Ammiraju J.S.S."/>
            <person name="Engler F."/>
            <person name="Soderlund C."/>
            <person name="Wing R.A."/>
            <person name="Palmer L.E."/>
            <person name="de la Bastide M."/>
            <person name="Spiegel L."/>
            <person name="Nascimento L."/>
            <person name="Zutavern T."/>
            <person name="O'Shaughnessy A."/>
            <person name="Dike S."/>
            <person name="Dedhia N."/>
            <person name="Preston R."/>
            <person name="Balija V."/>
            <person name="McCombie W.R."/>
            <person name="Chow T."/>
            <person name="Chen H."/>
            <person name="Chung M."/>
            <person name="Chen C."/>
            <person name="Shaw J."/>
            <person name="Wu H."/>
            <person name="Hsiao K."/>
            <person name="Chao Y."/>
            <person name="Chu M."/>
            <person name="Cheng C."/>
            <person name="Hour A."/>
            <person name="Lee P."/>
            <person name="Lin S."/>
            <person name="Lin Y."/>
            <person name="Liou J."/>
            <person name="Liu S."/>
            <person name="Hsing Y."/>
            <person name="Raghuvanshi S."/>
            <person name="Mohanty A."/>
            <person name="Bharti A.K."/>
            <person name="Gaur A."/>
            <person name="Gupta V."/>
            <person name="Kumar D."/>
            <person name="Ravi V."/>
            <person name="Vij S."/>
            <person name="Kapur A."/>
            <person name="Khurana P."/>
            <person name="Khurana P."/>
            <person name="Khurana J.P."/>
            <person name="Tyagi A.K."/>
            <person name="Gaikwad K."/>
            <person name="Singh A."/>
            <person name="Dalal V."/>
            <person name="Srivastava S."/>
            <person name="Dixit A."/>
            <person name="Pal A.K."/>
            <person name="Ghazi I.A."/>
            <person name="Yadav M."/>
            <person name="Pandit A."/>
            <person name="Bhargava A."/>
            <person name="Sureshbabu K."/>
            <person name="Batra K."/>
            <person name="Sharma T.R."/>
            <person name="Mohapatra T."/>
            <person name="Singh N.K."/>
            <person name="Messing J."/>
            <person name="Nelson A.B."/>
            <person name="Fuks G."/>
            <person name="Kavchok S."/>
            <person name="Keizer G."/>
            <person name="Linton E."/>
            <person name="Llaca V."/>
            <person name="Song R."/>
            <person name="Tanyolac B."/>
            <person name="Young S."/>
            <person name="Ho-Il K."/>
            <person name="Hahn J.H."/>
            <person name="Sangsakoo G."/>
            <person name="Vanavichit A."/>
            <person name="de Mattos Luiz.A.T."/>
            <person name="Zimmer P.D."/>
            <person name="Malone G."/>
            <person name="Dellagostin O."/>
            <person name="de Oliveira A.C."/>
            <person name="Bevan M."/>
            <person name="Bancroft I."/>
            <person name="Minx P."/>
            <person name="Cordum H."/>
            <person name="Wilson R."/>
            <person name="Cheng Z."/>
            <person name="Jin W."/>
            <person name="Jiang J."/>
            <person name="Leong S.A."/>
            <person name="Iwama H."/>
            <person name="Gojobori T."/>
            <person name="Itoh T."/>
            <person name="Niimura Y."/>
            <person name="Fujii Y."/>
            <person name="Habara T."/>
            <person name="Sakai H."/>
            <person name="Sato Y."/>
            <person name="Wilson G."/>
            <person name="Kumar K."/>
            <person name="McCouch S."/>
            <person name="Juretic N."/>
            <person name="Hoen D."/>
            <person name="Wright S."/>
            <person name="Bruskiewich R."/>
            <person name="Bureau T."/>
            <person name="Miyao A."/>
            <person name="Hirochika H."/>
            <person name="Nishikawa T."/>
            <person name="Kadowaki K."/>
            <person name="Sugiura M."/>
            <person name="Burr B."/>
            <person name="Sasaki T."/>
        </authorList>
    </citation>
    <scope>NUCLEOTIDE SEQUENCE [LARGE SCALE GENOMIC DNA]</scope>
    <source>
        <strain evidence="3">cv. Nipponbare</strain>
    </source>
</reference>
<dbReference type="AlphaFoldDB" id="Q8H842"/>
<evidence type="ECO:0000313" key="3">
    <source>
        <dbReference type="Proteomes" id="UP000000763"/>
    </source>
</evidence>
<feature type="compositionally biased region" description="Acidic residues" evidence="1">
    <location>
        <begin position="81"/>
        <end position="90"/>
    </location>
</feature>
<evidence type="ECO:0000256" key="1">
    <source>
        <dbReference type="SAM" id="MobiDB-lite"/>
    </source>
</evidence>
<sequence>MASSTCAPMNAVLAAGLCRVRLQWASIWRYKLTMESVTRAAGQVSGDDGGDQGQSSLMARGRDRGPISSAAREVRRKLDAGGEDEGTPAS</sequence>
<name>Q8H842_ORYSJ</name>
<gene>
    <name evidence="2" type="primary">OSJNBa0056A15.6</name>
</gene>
<dbReference type="EMBL" id="AC104615">
    <property type="protein sequence ID" value="AAN16332.1"/>
    <property type="molecule type" value="Genomic_DNA"/>
</dbReference>
<accession>Q8H842</accession>